<feature type="region of interest" description="Disordered" evidence="1">
    <location>
        <begin position="102"/>
        <end position="122"/>
    </location>
</feature>
<gene>
    <name evidence="3" type="ORF">BSTOLATCC_MIC17498</name>
</gene>
<dbReference type="EMBL" id="CAJZBQ010000017">
    <property type="protein sequence ID" value="CAG9316866.1"/>
    <property type="molecule type" value="Genomic_DNA"/>
</dbReference>
<comment type="caution">
    <text evidence="3">The sequence shown here is derived from an EMBL/GenBank/DDBJ whole genome shotgun (WGS) entry which is preliminary data.</text>
</comment>
<evidence type="ECO:0000256" key="2">
    <source>
        <dbReference type="SAM" id="Phobius"/>
    </source>
</evidence>
<dbReference type="AlphaFoldDB" id="A0AAU9IPW4"/>
<keyword evidence="2" id="KW-0472">Membrane</keyword>
<evidence type="ECO:0000313" key="4">
    <source>
        <dbReference type="Proteomes" id="UP001162131"/>
    </source>
</evidence>
<keyword evidence="4" id="KW-1185">Reference proteome</keyword>
<evidence type="ECO:0000256" key="1">
    <source>
        <dbReference type="SAM" id="MobiDB-lite"/>
    </source>
</evidence>
<proteinExistence type="predicted"/>
<keyword evidence="2" id="KW-1133">Transmembrane helix</keyword>
<feature type="transmembrane region" description="Helical" evidence="2">
    <location>
        <begin position="28"/>
        <end position="46"/>
    </location>
</feature>
<dbReference type="Proteomes" id="UP001162131">
    <property type="component" value="Unassembled WGS sequence"/>
</dbReference>
<organism evidence="3 4">
    <name type="scientific">Blepharisma stoltei</name>
    <dbReference type="NCBI Taxonomy" id="1481888"/>
    <lineage>
        <taxon>Eukaryota</taxon>
        <taxon>Sar</taxon>
        <taxon>Alveolata</taxon>
        <taxon>Ciliophora</taxon>
        <taxon>Postciliodesmatophora</taxon>
        <taxon>Heterotrichea</taxon>
        <taxon>Heterotrichida</taxon>
        <taxon>Blepharismidae</taxon>
        <taxon>Blepharisma</taxon>
    </lineage>
</organism>
<keyword evidence="2" id="KW-0812">Transmembrane</keyword>
<evidence type="ECO:0000313" key="3">
    <source>
        <dbReference type="EMBL" id="CAG9316866.1"/>
    </source>
</evidence>
<protein>
    <submittedName>
        <fullName evidence="3">Uncharacterized protein</fullName>
    </submittedName>
</protein>
<accession>A0AAU9IPW4</accession>
<sequence>MDQWIDENIERIDFEDLLELDRKIKQHFYITACSFGAAVIIQQSVIRNPNYLSESKGLLRIFKGSFWILFPFITGYYGYTTGAKRRDSYVRKLINKYDEIDFDPDEETNNETNDDTRNNKSN</sequence>
<name>A0AAU9IPW4_9CILI</name>
<feature type="transmembrane region" description="Helical" evidence="2">
    <location>
        <begin position="58"/>
        <end position="79"/>
    </location>
</feature>
<reference evidence="3" key="1">
    <citation type="submission" date="2021-09" db="EMBL/GenBank/DDBJ databases">
        <authorList>
            <consortium name="AG Swart"/>
            <person name="Singh M."/>
            <person name="Singh A."/>
            <person name="Seah K."/>
            <person name="Emmerich C."/>
        </authorList>
    </citation>
    <scope>NUCLEOTIDE SEQUENCE</scope>
    <source>
        <strain evidence="3">ATCC30299</strain>
    </source>
</reference>
<feature type="compositionally biased region" description="Acidic residues" evidence="1">
    <location>
        <begin position="102"/>
        <end position="113"/>
    </location>
</feature>